<organism evidence="13 14">
    <name type="scientific">Rubneribacter badeniensis</name>
    <dbReference type="NCBI Taxonomy" id="2070688"/>
    <lineage>
        <taxon>Bacteria</taxon>
        <taxon>Bacillati</taxon>
        <taxon>Actinomycetota</taxon>
        <taxon>Coriobacteriia</taxon>
        <taxon>Eggerthellales</taxon>
        <taxon>Eggerthellaceae</taxon>
        <taxon>Rubneribacter</taxon>
    </lineage>
</organism>
<feature type="transmembrane region" description="Helical" evidence="10">
    <location>
        <begin position="745"/>
        <end position="768"/>
    </location>
</feature>
<dbReference type="InterPro" id="IPR017871">
    <property type="entry name" value="ABC_transporter-like_CS"/>
</dbReference>
<evidence type="ECO:0000256" key="8">
    <source>
        <dbReference type="ARBA" id="ARBA00023136"/>
    </source>
</evidence>
<dbReference type="Pfam" id="PF00664">
    <property type="entry name" value="ABC_membrane"/>
    <property type="match status" value="2"/>
</dbReference>
<dbReference type="GO" id="GO:0034040">
    <property type="term" value="F:ATPase-coupled lipid transmembrane transporter activity"/>
    <property type="evidence" value="ECO:0007669"/>
    <property type="project" value="TreeGrafter"/>
</dbReference>
<dbReference type="InterPro" id="IPR039421">
    <property type="entry name" value="Type_1_exporter"/>
</dbReference>
<dbReference type="GO" id="GO:0005886">
    <property type="term" value="C:plasma membrane"/>
    <property type="evidence" value="ECO:0007669"/>
    <property type="project" value="UniProtKB-SubCell"/>
</dbReference>
<evidence type="ECO:0000256" key="10">
    <source>
        <dbReference type="SAM" id="Phobius"/>
    </source>
</evidence>
<dbReference type="NCBIfam" id="TIGR02868">
    <property type="entry name" value="CydC"/>
    <property type="match status" value="1"/>
</dbReference>
<keyword evidence="4 10" id="KW-0812">Transmembrane</keyword>
<evidence type="ECO:0000256" key="3">
    <source>
        <dbReference type="ARBA" id="ARBA00022475"/>
    </source>
</evidence>
<feature type="transmembrane region" description="Helical" evidence="10">
    <location>
        <begin position="631"/>
        <end position="660"/>
    </location>
</feature>
<protein>
    <submittedName>
        <fullName evidence="13">Thiol reductant ABC exporter subunit CydC</fullName>
    </submittedName>
</protein>
<feature type="compositionally biased region" description="Basic and acidic residues" evidence="9">
    <location>
        <begin position="585"/>
        <end position="600"/>
    </location>
</feature>
<dbReference type="GO" id="GO:0140359">
    <property type="term" value="F:ABC-type transporter activity"/>
    <property type="evidence" value="ECO:0007669"/>
    <property type="project" value="InterPro"/>
</dbReference>
<feature type="domain" description="ABC transmembrane type-1" evidence="12">
    <location>
        <begin position="636"/>
        <end position="919"/>
    </location>
</feature>
<dbReference type="PROSITE" id="PS50893">
    <property type="entry name" value="ABC_TRANSPORTER_2"/>
    <property type="match status" value="2"/>
</dbReference>
<dbReference type="GO" id="GO:0005524">
    <property type="term" value="F:ATP binding"/>
    <property type="evidence" value="ECO:0007669"/>
    <property type="project" value="UniProtKB-KW"/>
</dbReference>
<dbReference type="Proteomes" id="UP000236488">
    <property type="component" value="Unassembled WGS sequence"/>
</dbReference>
<keyword evidence="6" id="KW-0067">ATP-binding</keyword>
<dbReference type="InterPro" id="IPR011527">
    <property type="entry name" value="ABC1_TM_dom"/>
</dbReference>
<evidence type="ECO:0000256" key="9">
    <source>
        <dbReference type="SAM" id="MobiDB-lite"/>
    </source>
</evidence>
<dbReference type="GO" id="GO:0016887">
    <property type="term" value="F:ATP hydrolysis activity"/>
    <property type="evidence" value="ECO:0007669"/>
    <property type="project" value="InterPro"/>
</dbReference>
<dbReference type="AlphaFoldDB" id="A0A2K2U8M6"/>
<dbReference type="InterPro" id="IPR003439">
    <property type="entry name" value="ABC_transporter-like_ATP-bd"/>
</dbReference>
<feature type="transmembrane region" description="Helical" evidence="10">
    <location>
        <begin position="666"/>
        <end position="685"/>
    </location>
</feature>
<reference evidence="13 14" key="1">
    <citation type="journal article" date="2018" name="Int. J. Syst. Evol. Microbiol.">
        <title>Rubneribacter badeniensis gen. nov., sp. nov. and Enteroscipio rubneri gen. nov., sp. nov., new members of the Eggerthellaceae isolated from human faeces.</title>
        <authorList>
            <person name="Danylec N."/>
            <person name="Gobl A."/>
            <person name="Stoll D.A."/>
            <person name="Hetzer B."/>
            <person name="Kulling S.E."/>
            <person name="Huch M."/>
        </authorList>
    </citation>
    <scope>NUCLEOTIDE SEQUENCE [LARGE SCALE GENOMIC DNA]</scope>
    <source>
        <strain evidence="13 14">ResAG-85</strain>
    </source>
</reference>
<dbReference type="PROSITE" id="PS50929">
    <property type="entry name" value="ABC_TM1F"/>
    <property type="match status" value="2"/>
</dbReference>
<dbReference type="EMBL" id="PPEL01000002">
    <property type="protein sequence ID" value="PNV66538.1"/>
    <property type="molecule type" value="Genomic_DNA"/>
</dbReference>
<feature type="transmembrane region" description="Helical" evidence="10">
    <location>
        <begin position="273"/>
        <end position="294"/>
    </location>
</feature>
<comment type="subcellular location">
    <subcellularLocation>
        <location evidence="1">Cell membrane</location>
        <topology evidence="1">Multi-pass membrane protein</topology>
    </subcellularLocation>
</comment>
<dbReference type="Gene3D" id="3.40.50.300">
    <property type="entry name" value="P-loop containing nucleotide triphosphate hydrolases"/>
    <property type="match status" value="2"/>
</dbReference>
<comment type="caution">
    <text evidence="13">The sequence shown here is derived from an EMBL/GenBank/DDBJ whole genome shotgun (WGS) entry which is preliminary data.</text>
</comment>
<keyword evidence="14" id="KW-1185">Reference proteome</keyword>
<feature type="region of interest" description="Disordered" evidence="9">
    <location>
        <begin position="585"/>
        <end position="612"/>
    </location>
</feature>
<evidence type="ECO:0000259" key="12">
    <source>
        <dbReference type="PROSITE" id="PS50929"/>
    </source>
</evidence>
<evidence type="ECO:0000313" key="14">
    <source>
        <dbReference type="Proteomes" id="UP000236488"/>
    </source>
</evidence>
<feature type="transmembrane region" description="Helical" evidence="10">
    <location>
        <begin position="161"/>
        <end position="177"/>
    </location>
</feature>
<evidence type="ECO:0000259" key="11">
    <source>
        <dbReference type="PROSITE" id="PS50893"/>
    </source>
</evidence>
<feature type="transmembrane region" description="Helical" evidence="10">
    <location>
        <begin position="890"/>
        <end position="913"/>
    </location>
</feature>
<dbReference type="PANTHER" id="PTHR24221:SF654">
    <property type="entry name" value="ATP-BINDING CASSETTE SUB-FAMILY B MEMBER 6"/>
    <property type="match status" value="1"/>
</dbReference>
<keyword evidence="5" id="KW-0547">Nucleotide-binding</keyword>
<dbReference type="InterPro" id="IPR036640">
    <property type="entry name" value="ABC1_TM_sf"/>
</dbReference>
<feature type="transmembrane region" description="Helical" evidence="10">
    <location>
        <begin position="862"/>
        <end position="884"/>
    </location>
</feature>
<gene>
    <name evidence="13" type="primary">cydC</name>
    <name evidence="13" type="ORF">C2L80_01190</name>
</gene>
<feature type="transmembrane region" description="Helical" evidence="10">
    <location>
        <begin position="138"/>
        <end position="155"/>
    </location>
</feature>
<evidence type="ECO:0000256" key="7">
    <source>
        <dbReference type="ARBA" id="ARBA00022989"/>
    </source>
</evidence>
<keyword evidence="8 10" id="KW-0472">Membrane</keyword>
<feature type="transmembrane region" description="Helical" evidence="10">
    <location>
        <begin position="244"/>
        <end position="267"/>
    </location>
</feature>
<dbReference type="PANTHER" id="PTHR24221">
    <property type="entry name" value="ATP-BINDING CASSETTE SUB-FAMILY B"/>
    <property type="match status" value="1"/>
</dbReference>
<evidence type="ECO:0000256" key="4">
    <source>
        <dbReference type="ARBA" id="ARBA00022692"/>
    </source>
</evidence>
<dbReference type="SMART" id="SM00382">
    <property type="entry name" value="AAA"/>
    <property type="match status" value="2"/>
</dbReference>
<evidence type="ECO:0000256" key="5">
    <source>
        <dbReference type="ARBA" id="ARBA00022741"/>
    </source>
</evidence>
<dbReference type="SUPFAM" id="SSF52540">
    <property type="entry name" value="P-loop containing nucleoside triphosphate hydrolases"/>
    <property type="match status" value="2"/>
</dbReference>
<evidence type="ECO:0000256" key="1">
    <source>
        <dbReference type="ARBA" id="ARBA00004651"/>
    </source>
</evidence>
<dbReference type="Pfam" id="PF00005">
    <property type="entry name" value="ABC_tran"/>
    <property type="match status" value="2"/>
</dbReference>
<sequence>MFSMRLLRMVPAARGPIVANVALQWVALAANVALMILFGLFVQAWFEGVLDVGPWLWGLGCAAAVAIAVRMACLAGAQRCGLAAAQAAKRAVRQEVYDKLVRLGPSYAERVPTAEAVQVSVEGCEQLESYFGQYVPQLFYAVLAPLTLFACLAPLCLPAAAALLACVPLIPLSIVAVQKIAKRVMRTYWGAYTDLGGAFLENLQGLTTLKIYQADGERHARMNEEAETFRRATMRLLRMQLNSVTVMDLFAFGGAAVGIIVALVQFADGQVPLFAAFAVVFLSSEFFIPLRTLGSFFHTAMNGMAAADKMFSILDAPEPERGSRAIDPQGAGVSLRGVGYSYDGERQVLADVDFEAPAGSFTGIVGESGSGKSTLAGVLCGRNAGFTGQVELGGVPLLEASRASVARTVCVVPFASYLFKGTVRSNLLLADPQAGDDELWAALARCRADGFVRASGGLDMPVAEQGSNLSGGQRQRLALARALLHDAPVYVFDEATSNVDAESERAIMEVVRELAREKTVIVITHRLAAVAEADRIYVMADGRVAESGSCEELLARKGAFARLWGQQADLERFAAAVDADEPSRAAEEACDERAAQDGRPDGAQGRDASAERPRRSHVSVMLRLVGLVKPLLPWMVLAAALGVLGFLAAIFLTVLAAYALADAAGLPQGIGLAAACALVAACGIVRGPLRYGEQLCNHYLAFKQLALVRDKVFASLRRLAPAKLEGRDKGDLVSLVTSDIELLEVFYAHTLSPAVIALVVSLGMAAFIATLSPVLGALALTSYVLVGVVAPFLSSLAAGSGGREVREGLGAMNSFVLDSLRGLRETLQFGRADDRARELSLRAGELERDEARLKGRASVAMAGVNALVLALDATMVLAAGALVAKGQLSPGAAIVAASALMSSFGPVIAVANLGSTLQQTLASGARVLDLLDERPQTKDVSDGVDVGAFTGAGASGVDFSYDGRPVLDDVNLRIEPGSIVQLAGRSGSGKSTLCKLLMRFWDATRGVVEVSGTDVRQVNTASLRRTEGYMTQETHLFAGTVRENLLIAKPDATEGELADACAKASLSGLIERLPKGLDTEVGELGETLSGGERQRIGLARVFLHDAPFVLLDEPTSNLDSLNEAAVLRALSEGRGGKTVVLVSHRASTAAIADVSYTVERGRLS</sequence>
<dbReference type="GO" id="GO:0045454">
    <property type="term" value="P:cell redox homeostasis"/>
    <property type="evidence" value="ECO:0007669"/>
    <property type="project" value="InterPro"/>
</dbReference>
<feature type="transmembrane region" description="Helical" evidence="10">
    <location>
        <begin position="52"/>
        <end position="69"/>
    </location>
</feature>
<feature type="transmembrane region" description="Helical" evidence="10">
    <location>
        <begin position="21"/>
        <end position="46"/>
    </location>
</feature>
<dbReference type="InterPro" id="IPR003593">
    <property type="entry name" value="AAA+_ATPase"/>
</dbReference>
<dbReference type="SUPFAM" id="SSF90123">
    <property type="entry name" value="ABC transporter transmembrane region"/>
    <property type="match status" value="2"/>
</dbReference>
<name>A0A2K2U8M6_9ACTN</name>
<dbReference type="PROSITE" id="PS00211">
    <property type="entry name" value="ABC_TRANSPORTER_1"/>
    <property type="match status" value="2"/>
</dbReference>
<dbReference type="InterPro" id="IPR014223">
    <property type="entry name" value="ABC_CydC/D"/>
</dbReference>
<keyword evidence="7 10" id="KW-1133">Transmembrane helix</keyword>
<proteinExistence type="predicted"/>
<keyword evidence="3" id="KW-1003">Cell membrane</keyword>
<dbReference type="Gene3D" id="1.20.1560.10">
    <property type="entry name" value="ABC transporter type 1, transmembrane domain"/>
    <property type="match status" value="2"/>
</dbReference>
<evidence type="ECO:0000256" key="2">
    <source>
        <dbReference type="ARBA" id="ARBA00022448"/>
    </source>
</evidence>
<dbReference type="CDD" id="cd18781">
    <property type="entry name" value="ABC_6TM_AarD_CydDC_like"/>
    <property type="match status" value="1"/>
</dbReference>
<dbReference type="InterPro" id="IPR027417">
    <property type="entry name" value="P-loop_NTPase"/>
</dbReference>
<accession>A0A2K2U8M6</accession>
<evidence type="ECO:0000256" key="6">
    <source>
        <dbReference type="ARBA" id="ARBA00022840"/>
    </source>
</evidence>
<feature type="domain" description="ABC transmembrane type-1" evidence="12">
    <location>
        <begin position="21"/>
        <end position="302"/>
    </location>
</feature>
<dbReference type="FunFam" id="3.40.50.300:FF:000854">
    <property type="entry name" value="Multidrug ABC transporter ATP-binding protein"/>
    <property type="match status" value="1"/>
</dbReference>
<keyword evidence="2" id="KW-0813">Transport</keyword>
<evidence type="ECO:0000313" key="13">
    <source>
        <dbReference type="EMBL" id="PNV66538.1"/>
    </source>
</evidence>
<feature type="domain" description="ABC transporter" evidence="11">
    <location>
        <begin position="952"/>
        <end position="1164"/>
    </location>
</feature>
<feature type="domain" description="ABC transporter" evidence="11">
    <location>
        <begin position="333"/>
        <end position="566"/>
    </location>
</feature>
<feature type="transmembrane region" description="Helical" evidence="10">
    <location>
        <begin position="774"/>
        <end position="793"/>
    </location>
</feature>
<dbReference type="GO" id="GO:0034775">
    <property type="term" value="P:glutathione transmembrane transport"/>
    <property type="evidence" value="ECO:0007669"/>
    <property type="project" value="InterPro"/>
</dbReference>